<proteinExistence type="predicted"/>
<dbReference type="AlphaFoldDB" id="A0A0X8H047"/>
<keyword evidence="2" id="KW-1185">Reference proteome</keyword>
<dbReference type="KEGG" id="erl:AOC36_06460"/>
<organism evidence="1 2">
    <name type="scientific">Erysipelothrix larvae</name>
    <dbReference type="NCBI Taxonomy" id="1514105"/>
    <lineage>
        <taxon>Bacteria</taxon>
        <taxon>Bacillati</taxon>
        <taxon>Bacillota</taxon>
        <taxon>Erysipelotrichia</taxon>
        <taxon>Erysipelotrichales</taxon>
        <taxon>Erysipelotrichaceae</taxon>
        <taxon>Erysipelothrix</taxon>
    </lineage>
</organism>
<dbReference type="Proteomes" id="UP000063781">
    <property type="component" value="Chromosome"/>
</dbReference>
<evidence type="ECO:0000313" key="2">
    <source>
        <dbReference type="Proteomes" id="UP000063781"/>
    </source>
</evidence>
<dbReference type="EMBL" id="CP013213">
    <property type="protein sequence ID" value="AMC93640.1"/>
    <property type="molecule type" value="Genomic_DNA"/>
</dbReference>
<dbReference type="STRING" id="1514105.AOC36_06460"/>
<protein>
    <submittedName>
        <fullName evidence="1">Uncharacterized protein</fullName>
    </submittedName>
</protein>
<reference evidence="1 2" key="1">
    <citation type="submission" date="2015-10" db="EMBL/GenBank/DDBJ databases">
        <title>Erysipelothrix larvae sp. LV19 isolated from the larval gut of the rhinoceros beetle, Trypoxylus dichotomus.</title>
        <authorList>
            <person name="Lim S."/>
            <person name="Kim B.-C."/>
        </authorList>
    </citation>
    <scope>NUCLEOTIDE SEQUENCE [LARGE SCALE GENOMIC DNA]</scope>
    <source>
        <strain evidence="1 2">LV19</strain>
    </source>
</reference>
<accession>A0A0X8H047</accession>
<gene>
    <name evidence="1" type="ORF">AOC36_06460</name>
</gene>
<evidence type="ECO:0000313" key="1">
    <source>
        <dbReference type="EMBL" id="AMC93640.1"/>
    </source>
</evidence>
<sequence>MVFIMKDMIEKMGMSMDIPCYKNEGYDSYVFRVIYSALGQWCLTIAASKINEMDGVTKHHISIALNELIAKYIDLFPVLENILYSESSVKLSLHIQTVYLETGYLTLTNANLLQVSNFGDGLIFDNDFAIMLGLPNIRYEISGLGVLTTPKSIVLPVETKDFLIRDTLSPQEYCLCNFDSSDFSLKEIDINELEFFNPLSKKSPSSSWEKSPNTEFTIARRIKTRTYYRVINRNNDFYFAEMIEDERNGSLTAYEYRRDYFALKSLYDNPLRARVRRLDNNYSILSFEGHLPNREYYLLLLLAWPASNAFDKSSFIIINKALPFVGSVLNDIGIVIYEGEI</sequence>
<name>A0A0X8H047_9FIRM</name>